<protein>
    <submittedName>
        <fullName evidence="2">Uncharacterized protein</fullName>
    </submittedName>
</protein>
<organism evidence="2 3">
    <name type="scientific">Halteria grandinella</name>
    <dbReference type="NCBI Taxonomy" id="5974"/>
    <lineage>
        <taxon>Eukaryota</taxon>
        <taxon>Sar</taxon>
        <taxon>Alveolata</taxon>
        <taxon>Ciliophora</taxon>
        <taxon>Intramacronucleata</taxon>
        <taxon>Spirotrichea</taxon>
        <taxon>Stichotrichia</taxon>
        <taxon>Sporadotrichida</taxon>
        <taxon>Halteriidae</taxon>
        <taxon>Halteria</taxon>
    </lineage>
</organism>
<keyword evidence="1" id="KW-0732">Signal</keyword>
<proteinExistence type="predicted"/>
<sequence length="267" mass="28256">MKPLQLTLLLATTAAVSLASNCWKDAYGRGVGEVITYCPTDKEKNGALCYPWCKAGFYGVGPVCWQDCPSGFRNDGAFCYKPEAYGRGVGYAIWNEDNCKRDNPELGCEKWGAVWYPKCRANFHNVACCICSPDCPSGMTDIGISCAKESYGRGVGEVLSCKPDQEMSGLLCYPPCHAGYRGNGPVCWQQCPTGKQECGGALCVDSADACSDFAKSTATNAVTLAVAIAATVLSGGTIGILQIIQSIGGMAIDLANGVCDKPPTVFE</sequence>
<dbReference type="EMBL" id="RRYP01013608">
    <property type="protein sequence ID" value="TNV76424.1"/>
    <property type="molecule type" value="Genomic_DNA"/>
</dbReference>
<name>A0A8J8NKJ6_HALGN</name>
<reference evidence="2" key="1">
    <citation type="submission" date="2019-06" db="EMBL/GenBank/DDBJ databases">
        <authorList>
            <person name="Zheng W."/>
        </authorList>
    </citation>
    <scope>NUCLEOTIDE SEQUENCE</scope>
    <source>
        <strain evidence="2">QDHG01</strain>
    </source>
</reference>
<dbReference type="AlphaFoldDB" id="A0A8J8NKJ6"/>
<keyword evidence="3" id="KW-1185">Reference proteome</keyword>
<feature type="signal peptide" evidence="1">
    <location>
        <begin position="1"/>
        <end position="19"/>
    </location>
</feature>
<dbReference type="Proteomes" id="UP000785679">
    <property type="component" value="Unassembled WGS sequence"/>
</dbReference>
<evidence type="ECO:0000313" key="2">
    <source>
        <dbReference type="EMBL" id="TNV76424.1"/>
    </source>
</evidence>
<evidence type="ECO:0000256" key="1">
    <source>
        <dbReference type="SAM" id="SignalP"/>
    </source>
</evidence>
<evidence type="ECO:0000313" key="3">
    <source>
        <dbReference type="Proteomes" id="UP000785679"/>
    </source>
</evidence>
<feature type="chain" id="PRO_5035183801" evidence="1">
    <location>
        <begin position="20"/>
        <end position="267"/>
    </location>
</feature>
<comment type="caution">
    <text evidence="2">The sequence shown here is derived from an EMBL/GenBank/DDBJ whole genome shotgun (WGS) entry which is preliminary data.</text>
</comment>
<accession>A0A8J8NKJ6</accession>
<gene>
    <name evidence="2" type="ORF">FGO68_gene1062</name>
</gene>
<dbReference type="OrthoDB" id="310692at2759"/>
<dbReference type="PANTHER" id="PTHR34859">
    <property type="entry name" value="UNNAMED PRODUCT"/>
    <property type="match status" value="1"/>
</dbReference>
<dbReference type="PANTHER" id="PTHR34859:SF2">
    <property type="entry name" value="LYSM DOMAIN-CONTAINING PROTEIN"/>
    <property type="match status" value="1"/>
</dbReference>